<accession>A0A6N3D3U8</accession>
<dbReference type="InterPro" id="IPR028978">
    <property type="entry name" value="Chorismate_lyase_/UTRA_dom_sf"/>
</dbReference>
<sequence>MAGESYAIPPKDRAVEGVLWYIQHYQLGGGDRLPAERVLCEEIGVSRTALRAGIMRLISCGTLESRRGSGTYVCPPKPLNIFQETYNFSDAVRTAGLHPSSRLVSTETLEADETLADKLGVAVDAPLLRMQRVRLIEGEPASIETAHVNLSLCPSLPNHDYTQESLYDVLLQEGGVRVEHGREHVSISRLNAEEAELLQQDEGTPVFYQSSIEFDKDMRFVEHCKSVILPTKFRFADNGEKNGMRSVAGEQWLKQ</sequence>
<dbReference type="AlphaFoldDB" id="A0A6N3D3U8"/>
<dbReference type="RefSeq" id="WP_156600240.1">
    <property type="nucleotide sequence ID" value="NZ_CACRTW010000035.1"/>
</dbReference>
<dbReference type="PANTHER" id="PTHR44846:SF1">
    <property type="entry name" value="MANNOSYL-D-GLYCERATE TRANSPORT_METABOLISM SYSTEM REPRESSOR MNGR-RELATED"/>
    <property type="match status" value="1"/>
</dbReference>
<keyword evidence="2" id="KW-0238">DNA-binding</keyword>
<dbReference type="Pfam" id="PF07702">
    <property type="entry name" value="UTRA"/>
    <property type="match status" value="1"/>
</dbReference>
<feature type="domain" description="HTH gntR-type" evidence="4">
    <location>
        <begin position="8"/>
        <end position="76"/>
    </location>
</feature>
<evidence type="ECO:0000256" key="2">
    <source>
        <dbReference type="ARBA" id="ARBA00023125"/>
    </source>
</evidence>
<keyword evidence="1" id="KW-0805">Transcription regulation</keyword>
<proteinExistence type="predicted"/>
<dbReference type="GO" id="GO:0045892">
    <property type="term" value="P:negative regulation of DNA-templated transcription"/>
    <property type="evidence" value="ECO:0007669"/>
    <property type="project" value="TreeGrafter"/>
</dbReference>
<dbReference type="InterPro" id="IPR036388">
    <property type="entry name" value="WH-like_DNA-bd_sf"/>
</dbReference>
<dbReference type="EMBL" id="CACRTW010000035">
    <property type="protein sequence ID" value="VYU23660.1"/>
    <property type="molecule type" value="Genomic_DNA"/>
</dbReference>
<dbReference type="PANTHER" id="PTHR44846">
    <property type="entry name" value="MANNOSYL-D-GLYCERATE TRANSPORT/METABOLISM SYSTEM REPRESSOR MNGR-RELATED"/>
    <property type="match status" value="1"/>
</dbReference>
<dbReference type="InterPro" id="IPR036390">
    <property type="entry name" value="WH_DNA-bd_sf"/>
</dbReference>
<dbReference type="PROSITE" id="PS50949">
    <property type="entry name" value="HTH_GNTR"/>
    <property type="match status" value="1"/>
</dbReference>
<reference evidence="5" key="1">
    <citation type="submission" date="2019-11" db="EMBL/GenBank/DDBJ databases">
        <authorList>
            <person name="Feng L."/>
        </authorList>
    </citation>
    <scope>NUCLEOTIDE SEQUENCE</scope>
    <source>
        <strain evidence="5">CaerofaciensLFYP39</strain>
    </source>
</reference>
<dbReference type="PRINTS" id="PR00035">
    <property type="entry name" value="HTHGNTR"/>
</dbReference>
<dbReference type="GO" id="GO:0003700">
    <property type="term" value="F:DNA-binding transcription factor activity"/>
    <property type="evidence" value="ECO:0007669"/>
    <property type="project" value="InterPro"/>
</dbReference>
<gene>
    <name evidence="5" type="primary">dasR_3</name>
    <name evidence="5" type="ORF">CALFYP39_01775</name>
</gene>
<dbReference type="SMART" id="SM00345">
    <property type="entry name" value="HTH_GNTR"/>
    <property type="match status" value="1"/>
</dbReference>
<dbReference type="SUPFAM" id="SSF64288">
    <property type="entry name" value="Chorismate lyase-like"/>
    <property type="match status" value="1"/>
</dbReference>
<dbReference type="SUPFAM" id="SSF46785">
    <property type="entry name" value="Winged helix' DNA-binding domain"/>
    <property type="match status" value="1"/>
</dbReference>
<dbReference type="Gene3D" id="3.40.1410.10">
    <property type="entry name" value="Chorismate lyase-like"/>
    <property type="match status" value="1"/>
</dbReference>
<dbReference type="CDD" id="cd07377">
    <property type="entry name" value="WHTH_GntR"/>
    <property type="match status" value="1"/>
</dbReference>
<evidence type="ECO:0000256" key="3">
    <source>
        <dbReference type="ARBA" id="ARBA00023163"/>
    </source>
</evidence>
<organism evidence="5">
    <name type="scientific">Collinsella aerofaciens</name>
    <dbReference type="NCBI Taxonomy" id="74426"/>
    <lineage>
        <taxon>Bacteria</taxon>
        <taxon>Bacillati</taxon>
        <taxon>Actinomycetota</taxon>
        <taxon>Coriobacteriia</taxon>
        <taxon>Coriobacteriales</taxon>
        <taxon>Coriobacteriaceae</taxon>
        <taxon>Collinsella</taxon>
    </lineage>
</organism>
<evidence type="ECO:0000313" key="5">
    <source>
        <dbReference type="EMBL" id="VYU23660.1"/>
    </source>
</evidence>
<name>A0A6N3D3U8_9ACTN</name>
<evidence type="ECO:0000256" key="1">
    <source>
        <dbReference type="ARBA" id="ARBA00023015"/>
    </source>
</evidence>
<dbReference type="SMART" id="SM00866">
    <property type="entry name" value="UTRA"/>
    <property type="match status" value="1"/>
</dbReference>
<dbReference type="Gene3D" id="1.10.10.10">
    <property type="entry name" value="Winged helix-like DNA-binding domain superfamily/Winged helix DNA-binding domain"/>
    <property type="match status" value="1"/>
</dbReference>
<keyword evidence="3" id="KW-0804">Transcription</keyword>
<evidence type="ECO:0000259" key="4">
    <source>
        <dbReference type="PROSITE" id="PS50949"/>
    </source>
</evidence>
<protein>
    <submittedName>
        <fullName evidence="5">HTH-type transcriptional repressor DasR</fullName>
    </submittedName>
</protein>
<dbReference type="InterPro" id="IPR000524">
    <property type="entry name" value="Tscrpt_reg_HTH_GntR"/>
</dbReference>
<dbReference type="Pfam" id="PF00392">
    <property type="entry name" value="GntR"/>
    <property type="match status" value="1"/>
</dbReference>
<dbReference type="GO" id="GO:0003677">
    <property type="term" value="F:DNA binding"/>
    <property type="evidence" value="ECO:0007669"/>
    <property type="project" value="UniProtKB-KW"/>
</dbReference>
<dbReference type="InterPro" id="IPR050679">
    <property type="entry name" value="Bact_HTH_transcr_reg"/>
</dbReference>
<dbReference type="InterPro" id="IPR011663">
    <property type="entry name" value="UTRA"/>
</dbReference>